<dbReference type="GO" id="GO:0004674">
    <property type="term" value="F:protein serine/threonine kinase activity"/>
    <property type="evidence" value="ECO:0007669"/>
    <property type="project" value="TreeGrafter"/>
</dbReference>
<protein>
    <submittedName>
        <fullName evidence="4">Kinase-like domain-containing protein</fullName>
    </submittedName>
</protein>
<accession>A0A836CMA3</accession>
<reference evidence="4" key="1">
    <citation type="submission" date="2021-02" db="EMBL/GenBank/DDBJ databases">
        <title>First Annotated Genome of the Yellow-green Alga Tribonema minus.</title>
        <authorList>
            <person name="Mahan K.M."/>
        </authorList>
    </citation>
    <scope>NUCLEOTIDE SEQUENCE</scope>
    <source>
        <strain evidence="4">UTEX B ZZ1240</strain>
    </source>
</reference>
<keyword evidence="5" id="KW-1185">Reference proteome</keyword>
<keyword evidence="4" id="KW-0418">Kinase</keyword>
<dbReference type="EMBL" id="JAFCMP010000034">
    <property type="protein sequence ID" value="KAG5190478.1"/>
    <property type="molecule type" value="Genomic_DNA"/>
</dbReference>
<keyword evidence="4" id="KW-0808">Transferase</keyword>
<evidence type="ECO:0000256" key="1">
    <source>
        <dbReference type="ARBA" id="ARBA00022741"/>
    </source>
</evidence>
<dbReference type="Pfam" id="PF00069">
    <property type="entry name" value="Pkinase"/>
    <property type="match status" value="1"/>
</dbReference>
<dbReference type="PROSITE" id="PS50011">
    <property type="entry name" value="PROTEIN_KINASE_DOM"/>
    <property type="match status" value="1"/>
</dbReference>
<keyword evidence="2" id="KW-0067">ATP-binding</keyword>
<dbReference type="GO" id="GO:0005737">
    <property type="term" value="C:cytoplasm"/>
    <property type="evidence" value="ECO:0007669"/>
    <property type="project" value="TreeGrafter"/>
</dbReference>
<keyword evidence="1" id="KW-0547">Nucleotide-binding</keyword>
<name>A0A836CMA3_9STRA</name>
<dbReference type="Gene3D" id="1.10.510.10">
    <property type="entry name" value="Transferase(Phosphotransferase) domain 1"/>
    <property type="match status" value="1"/>
</dbReference>
<dbReference type="PROSITE" id="PS00108">
    <property type="entry name" value="PROTEIN_KINASE_ST"/>
    <property type="match status" value="1"/>
</dbReference>
<comment type="caution">
    <text evidence="4">The sequence shown here is derived from an EMBL/GenBank/DDBJ whole genome shotgun (WGS) entry which is preliminary data.</text>
</comment>
<dbReference type="OrthoDB" id="193931at2759"/>
<organism evidence="4 5">
    <name type="scientific">Tribonema minus</name>
    <dbReference type="NCBI Taxonomy" id="303371"/>
    <lineage>
        <taxon>Eukaryota</taxon>
        <taxon>Sar</taxon>
        <taxon>Stramenopiles</taxon>
        <taxon>Ochrophyta</taxon>
        <taxon>PX clade</taxon>
        <taxon>Xanthophyceae</taxon>
        <taxon>Tribonematales</taxon>
        <taxon>Tribonemataceae</taxon>
        <taxon>Tribonema</taxon>
    </lineage>
</organism>
<dbReference type="AlphaFoldDB" id="A0A836CMA3"/>
<sequence length="196" mass="20912">YIVMELCDGDLQQLIVQSPGRRLAEGKAARYARQVLAALKHCHKQNLCHGDVKPENLLYKGNHDVIKLCDFGSLSTAVAHNRGPLSGSSSYMAPEGFAYGSVAAAGERSYNPIAADLWSFGITLYVMVAGHVPWAQATESDAAYARFLSGGGGAGAQRRYPAHFSAALADLLDKLLAVDPAARCSAAQALEHPWVN</sequence>
<dbReference type="SMART" id="SM00220">
    <property type="entry name" value="S_TKc"/>
    <property type="match status" value="1"/>
</dbReference>
<proteinExistence type="predicted"/>
<dbReference type="InterPro" id="IPR008271">
    <property type="entry name" value="Ser/Thr_kinase_AS"/>
</dbReference>
<feature type="non-terminal residue" evidence="4">
    <location>
        <position position="196"/>
    </location>
</feature>
<dbReference type="GO" id="GO:0005524">
    <property type="term" value="F:ATP binding"/>
    <property type="evidence" value="ECO:0007669"/>
    <property type="project" value="UniProtKB-KW"/>
</dbReference>
<dbReference type="PANTHER" id="PTHR24346:SF30">
    <property type="entry name" value="MATERNAL EMBRYONIC LEUCINE ZIPPER KINASE"/>
    <property type="match status" value="1"/>
</dbReference>
<evidence type="ECO:0000256" key="2">
    <source>
        <dbReference type="ARBA" id="ARBA00022840"/>
    </source>
</evidence>
<dbReference type="GO" id="GO:0035556">
    <property type="term" value="P:intracellular signal transduction"/>
    <property type="evidence" value="ECO:0007669"/>
    <property type="project" value="TreeGrafter"/>
</dbReference>
<evidence type="ECO:0000313" key="4">
    <source>
        <dbReference type="EMBL" id="KAG5190478.1"/>
    </source>
</evidence>
<evidence type="ECO:0000259" key="3">
    <source>
        <dbReference type="PROSITE" id="PS50011"/>
    </source>
</evidence>
<feature type="domain" description="Protein kinase" evidence="3">
    <location>
        <begin position="1"/>
        <end position="195"/>
    </location>
</feature>
<evidence type="ECO:0000313" key="5">
    <source>
        <dbReference type="Proteomes" id="UP000664859"/>
    </source>
</evidence>
<feature type="non-terminal residue" evidence="4">
    <location>
        <position position="1"/>
    </location>
</feature>
<dbReference type="PANTHER" id="PTHR24346">
    <property type="entry name" value="MAP/MICROTUBULE AFFINITY-REGULATING KINASE"/>
    <property type="match status" value="1"/>
</dbReference>
<dbReference type="InterPro" id="IPR011009">
    <property type="entry name" value="Kinase-like_dom_sf"/>
</dbReference>
<gene>
    <name evidence="4" type="ORF">JKP88DRAFT_151020</name>
</gene>
<dbReference type="Proteomes" id="UP000664859">
    <property type="component" value="Unassembled WGS sequence"/>
</dbReference>
<dbReference type="SUPFAM" id="SSF56112">
    <property type="entry name" value="Protein kinase-like (PK-like)"/>
    <property type="match status" value="1"/>
</dbReference>
<dbReference type="InterPro" id="IPR000719">
    <property type="entry name" value="Prot_kinase_dom"/>
</dbReference>